<protein>
    <submittedName>
        <fullName evidence="1">Uncharacterized protein</fullName>
    </submittedName>
</protein>
<keyword evidence="2" id="KW-1185">Reference proteome</keyword>
<evidence type="ECO:0000313" key="2">
    <source>
        <dbReference type="Proteomes" id="UP000216188"/>
    </source>
</evidence>
<dbReference type="PROSITE" id="PS51257">
    <property type="entry name" value="PROKAR_LIPOPROTEIN"/>
    <property type="match status" value="1"/>
</dbReference>
<name>A0A256G653_9HYPH</name>
<organism evidence="1 2">
    <name type="scientific">Brucella pseudogrignonensis</name>
    <dbReference type="NCBI Taxonomy" id="419475"/>
    <lineage>
        <taxon>Bacteria</taxon>
        <taxon>Pseudomonadati</taxon>
        <taxon>Pseudomonadota</taxon>
        <taxon>Alphaproteobacteria</taxon>
        <taxon>Hyphomicrobiales</taxon>
        <taxon>Brucellaceae</taxon>
        <taxon>Brucella/Ochrobactrum group</taxon>
        <taxon>Brucella</taxon>
    </lineage>
</organism>
<dbReference type="Proteomes" id="UP000216188">
    <property type="component" value="Unassembled WGS sequence"/>
</dbReference>
<dbReference type="AlphaFoldDB" id="A0A256G653"/>
<dbReference type="EMBL" id="NNRM01000044">
    <property type="protein sequence ID" value="OYR22430.1"/>
    <property type="molecule type" value="Genomic_DNA"/>
</dbReference>
<gene>
    <name evidence="1" type="ORF">CEV34_4262</name>
</gene>
<sequence>MSQNKIEELILLAFSAAKRSWVIALHTAAAACGEETA</sequence>
<evidence type="ECO:0000313" key="1">
    <source>
        <dbReference type="EMBL" id="OYR22430.1"/>
    </source>
</evidence>
<proteinExistence type="predicted"/>
<comment type="caution">
    <text evidence="1">The sequence shown here is derived from an EMBL/GenBank/DDBJ whole genome shotgun (WGS) entry which is preliminary data.</text>
</comment>
<reference evidence="1 2" key="1">
    <citation type="submission" date="2017-07" db="EMBL/GenBank/DDBJ databases">
        <title>Phylogenetic study on the rhizospheric bacterium Ochrobactrum sp. A44.</title>
        <authorList>
            <person name="Krzyzanowska D.M."/>
            <person name="Ossowicki A."/>
            <person name="Rajewska M."/>
            <person name="Maciag T."/>
            <person name="Kaczynski Z."/>
            <person name="Czerwicka M."/>
            <person name="Jafra S."/>
        </authorList>
    </citation>
    <scope>NUCLEOTIDE SEQUENCE [LARGE SCALE GENOMIC DNA]</scope>
    <source>
        <strain evidence="1 2">CCUG 30717</strain>
    </source>
</reference>
<accession>A0A256G653</accession>